<evidence type="ECO:0000256" key="1">
    <source>
        <dbReference type="ARBA" id="ARBA00010944"/>
    </source>
</evidence>
<dbReference type="PANTHER" id="PTHR10491:SF4">
    <property type="entry name" value="METHIONINE ADENOSYLTRANSFERASE 2 SUBUNIT BETA"/>
    <property type="match status" value="1"/>
</dbReference>
<name>A0A212KH17_9DELT</name>
<proteinExistence type="inferred from homology"/>
<dbReference type="EC" id="1.1.1.133" evidence="2"/>
<evidence type="ECO:0000259" key="3">
    <source>
        <dbReference type="Pfam" id="PF04321"/>
    </source>
</evidence>
<comment type="similarity">
    <text evidence="1 2">Belongs to the dTDP-4-dehydrorhamnose reductase family.</text>
</comment>
<dbReference type="Pfam" id="PF04321">
    <property type="entry name" value="RmlD_sub_bind"/>
    <property type="match status" value="1"/>
</dbReference>
<gene>
    <name evidence="4" type="ORF">KL86DPRO_70095</name>
</gene>
<dbReference type="CDD" id="cd05254">
    <property type="entry name" value="dTDP_HR_like_SDR_e"/>
    <property type="match status" value="1"/>
</dbReference>
<dbReference type="PANTHER" id="PTHR10491">
    <property type="entry name" value="DTDP-4-DEHYDRORHAMNOSE REDUCTASE"/>
    <property type="match status" value="1"/>
</dbReference>
<keyword evidence="2" id="KW-0560">Oxidoreductase</keyword>
<reference evidence="4" key="1">
    <citation type="submission" date="2016-04" db="EMBL/GenBank/DDBJ databases">
        <authorList>
            <person name="Evans L.H."/>
            <person name="Alamgir A."/>
            <person name="Owens N."/>
            <person name="Weber N.D."/>
            <person name="Virtaneva K."/>
            <person name="Barbian K."/>
            <person name="Babar A."/>
            <person name="Rosenke K."/>
        </authorList>
    </citation>
    <scope>NUCLEOTIDE SEQUENCE</scope>
    <source>
        <strain evidence="4">86</strain>
    </source>
</reference>
<sequence length="294" mass="32777">MRILILGIGGMLGNSLYRELNVPSLDVFGSLRNIKKIRAFFPTDAGARLIDGVDAYKFDSVEQAANMVNPDVLINCIGLIRQLPEGKLPLPCIEINARFPHLLAKMCRERHIRLIHYSTDCVFDGAKGAPYTEDDPPSAKDIYGLSKFLGEVRESPALTIRTSIIGHELRNKLSLVEWFLAQKGTVKGYTQAIYSGLPVTEHARILREYVLPNPALTGLYQVAGRPISKYELLQLVAREYGKKISIEPEPTVREDKRLSGDAFFRSTGYVPPEWPELIRAMRAAHQAVMGDSAV</sequence>
<comment type="function">
    <text evidence="2">Catalyzes the reduction of dTDP-6-deoxy-L-lyxo-4-hexulose to yield dTDP-L-rhamnose.</text>
</comment>
<dbReference type="InterPro" id="IPR036291">
    <property type="entry name" value="NAD(P)-bd_dom_sf"/>
</dbReference>
<evidence type="ECO:0000256" key="2">
    <source>
        <dbReference type="RuleBase" id="RU364082"/>
    </source>
</evidence>
<protein>
    <recommendedName>
        <fullName evidence="2">dTDP-4-dehydrorhamnose reductase</fullName>
        <ecNumber evidence="2">1.1.1.133</ecNumber>
    </recommendedName>
</protein>
<dbReference type="InterPro" id="IPR005913">
    <property type="entry name" value="dTDP_dehydrorham_reduct"/>
</dbReference>
<dbReference type="EMBL" id="FLUQ01000007">
    <property type="protein sequence ID" value="SBW10929.1"/>
    <property type="molecule type" value="Genomic_DNA"/>
</dbReference>
<dbReference type="AlphaFoldDB" id="A0A212KH17"/>
<dbReference type="GO" id="GO:0005829">
    <property type="term" value="C:cytosol"/>
    <property type="evidence" value="ECO:0007669"/>
    <property type="project" value="TreeGrafter"/>
</dbReference>
<evidence type="ECO:0000313" key="4">
    <source>
        <dbReference type="EMBL" id="SBW10929.1"/>
    </source>
</evidence>
<dbReference type="SUPFAM" id="SSF51735">
    <property type="entry name" value="NAD(P)-binding Rossmann-fold domains"/>
    <property type="match status" value="1"/>
</dbReference>
<dbReference type="GO" id="GO:0008831">
    <property type="term" value="F:dTDP-4-dehydrorhamnose reductase activity"/>
    <property type="evidence" value="ECO:0007669"/>
    <property type="project" value="UniProtKB-EC"/>
</dbReference>
<keyword evidence="2" id="KW-0521">NADP</keyword>
<comment type="pathway">
    <text evidence="2">Carbohydrate biosynthesis; dTDP-L-rhamnose biosynthesis.</text>
</comment>
<organism evidence="4">
    <name type="scientific">uncultured delta proteobacterium</name>
    <dbReference type="NCBI Taxonomy" id="34034"/>
    <lineage>
        <taxon>Bacteria</taxon>
        <taxon>Deltaproteobacteria</taxon>
        <taxon>environmental samples</taxon>
    </lineage>
</organism>
<dbReference type="Gene3D" id="3.40.50.720">
    <property type="entry name" value="NAD(P)-binding Rossmann-like Domain"/>
    <property type="match status" value="1"/>
</dbReference>
<feature type="domain" description="RmlD-like substrate binding" evidence="3">
    <location>
        <begin position="1"/>
        <end position="249"/>
    </location>
</feature>
<accession>A0A212KH17</accession>
<dbReference type="UniPathway" id="UPA00124"/>
<dbReference type="GO" id="GO:0019305">
    <property type="term" value="P:dTDP-rhamnose biosynthetic process"/>
    <property type="evidence" value="ECO:0007669"/>
    <property type="project" value="UniProtKB-UniPathway"/>
</dbReference>
<dbReference type="InterPro" id="IPR029903">
    <property type="entry name" value="RmlD-like-bd"/>
</dbReference>